<keyword evidence="1" id="KW-0808">Transferase</keyword>
<dbReference type="NCBIfam" id="NF003952">
    <property type="entry name" value="PRK05450.1-5"/>
    <property type="match status" value="1"/>
</dbReference>
<keyword evidence="2" id="KW-0548">Nucleotidyltransferase</keyword>
<dbReference type="CDD" id="cd02517">
    <property type="entry name" value="CMP-KDO-Synthetase"/>
    <property type="match status" value="1"/>
</dbReference>
<evidence type="ECO:0000256" key="2">
    <source>
        <dbReference type="ARBA" id="ARBA00022695"/>
    </source>
</evidence>
<dbReference type="AlphaFoldDB" id="A0A381UN59"/>
<dbReference type="PANTHER" id="PTHR42866:SF2">
    <property type="entry name" value="3-DEOXY-MANNO-OCTULOSONATE CYTIDYLYLTRANSFERASE, MITOCHONDRIAL"/>
    <property type="match status" value="1"/>
</dbReference>
<proteinExistence type="predicted"/>
<evidence type="ECO:0008006" key="4">
    <source>
        <dbReference type="Google" id="ProtNLM"/>
    </source>
</evidence>
<dbReference type="PANTHER" id="PTHR42866">
    <property type="entry name" value="3-DEOXY-MANNO-OCTULOSONATE CYTIDYLYLTRANSFERASE"/>
    <property type="match status" value="1"/>
</dbReference>
<dbReference type="Pfam" id="PF02348">
    <property type="entry name" value="CTP_transf_3"/>
    <property type="match status" value="1"/>
</dbReference>
<dbReference type="EMBL" id="UINC01006749">
    <property type="protein sequence ID" value="SVA29404.1"/>
    <property type="molecule type" value="Genomic_DNA"/>
</dbReference>
<name>A0A381UN59_9ZZZZ</name>
<organism evidence="3">
    <name type="scientific">marine metagenome</name>
    <dbReference type="NCBI Taxonomy" id="408172"/>
    <lineage>
        <taxon>unclassified sequences</taxon>
        <taxon>metagenomes</taxon>
        <taxon>ecological metagenomes</taxon>
    </lineage>
</organism>
<sequence>VIPARYRSIRFPGKVLESIDGLPMVAHVYKRATASQLDKVIIATDHAAVQKAMEELNIHVMMTAKSHHSGTERVAEVAESVSGDIFINIQGDEPYIEPGIINLLMEQFQAEPITPMATVASTNLSDKDWNNPDIVKVLVGEDGKAIDFFRVPISQTPKDNCFKHLGIYGFKRDFLIEFAGMARSANEKALDLEQMRALDNGIPIEVAITDLDSVGINRPEDLEKLKEREIIA</sequence>
<dbReference type="InterPro" id="IPR003329">
    <property type="entry name" value="Cytidylyl_trans"/>
</dbReference>
<dbReference type="GO" id="GO:0005829">
    <property type="term" value="C:cytosol"/>
    <property type="evidence" value="ECO:0007669"/>
    <property type="project" value="TreeGrafter"/>
</dbReference>
<evidence type="ECO:0000256" key="1">
    <source>
        <dbReference type="ARBA" id="ARBA00022679"/>
    </source>
</evidence>
<gene>
    <name evidence="3" type="ORF">METZ01_LOCUS82258</name>
</gene>
<dbReference type="Gene3D" id="3.90.550.10">
    <property type="entry name" value="Spore Coat Polysaccharide Biosynthesis Protein SpsA, Chain A"/>
    <property type="match status" value="1"/>
</dbReference>
<protein>
    <recommendedName>
        <fullName evidence="4">3-deoxy-manno-octulosonate cytidylyltransferase</fullName>
    </recommendedName>
</protein>
<dbReference type="NCBIfam" id="TIGR00466">
    <property type="entry name" value="kdsB"/>
    <property type="match status" value="1"/>
</dbReference>
<evidence type="ECO:0000313" key="3">
    <source>
        <dbReference type="EMBL" id="SVA29404.1"/>
    </source>
</evidence>
<dbReference type="SUPFAM" id="SSF53448">
    <property type="entry name" value="Nucleotide-diphospho-sugar transferases"/>
    <property type="match status" value="1"/>
</dbReference>
<reference evidence="3" key="1">
    <citation type="submission" date="2018-05" db="EMBL/GenBank/DDBJ databases">
        <authorList>
            <person name="Lanie J.A."/>
            <person name="Ng W.-L."/>
            <person name="Kazmierczak K.M."/>
            <person name="Andrzejewski T.M."/>
            <person name="Davidsen T.M."/>
            <person name="Wayne K.J."/>
            <person name="Tettelin H."/>
            <person name="Glass J.I."/>
            <person name="Rusch D."/>
            <person name="Podicherti R."/>
            <person name="Tsui H.-C.T."/>
            <person name="Winkler M.E."/>
        </authorList>
    </citation>
    <scope>NUCLEOTIDE SEQUENCE</scope>
</reference>
<accession>A0A381UN59</accession>
<dbReference type="InterPro" id="IPR029044">
    <property type="entry name" value="Nucleotide-diphossugar_trans"/>
</dbReference>
<dbReference type="GO" id="GO:0008690">
    <property type="term" value="F:3-deoxy-manno-octulosonate cytidylyltransferase activity"/>
    <property type="evidence" value="ECO:0007669"/>
    <property type="project" value="InterPro"/>
</dbReference>
<dbReference type="InterPro" id="IPR004528">
    <property type="entry name" value="KdsB"/>
</dbReference>
<feature type="non-terminal residue" evidence="3">
    <location>
        <position position="1"/>
    </location>
</feature>